<evidence type="ECO:0000256" key="17">
    <source>
        <dbReference type="SAM" id="MobiDB-lite"/>
    </source>
</evidence>
<dbReference type="InterPro" id="IPR011611">
    <property type="entry name" value="PfkB_dom"/>
</dbReference>
<dbReference type="EMBL" id="JAEUBE010000366">
    <property type="protein sequence ID" value="KAH3663575.1"/>
    <property type="molecule type" value="Genomic_DNA"/>
</dbReference>
<name>A0A9P8T329_9ASCO</name>
<feature type="transmembrane region" description="Helical" evidence="18">
    <location>
        <begin position="1603"/>
        <end position="1624"/>
    </location>
</feature>
<dbReference type="PROSITE" id="PS50157">
    <property type="entry name" value="ZINC_FINGER_C2H2_2"/>
    <property type="match status" value="2"/>
</dbReference>
<feature type="transmembrane region" description="Helical" evidence="18">
    <location>
        <begin position="1369"/>
        <end position="1402"/>
    </location>
</feature>
<feature type="transmembrane region" description="Helical" evidence="18">
    <location>
        <begin position="974"/>
        <end position="993"/>
    </location>
</feature>
<dbReference type="InterPro" id="IPR013087">
    <property type="entry name" value="Znf_C2H2_type"/>
</dbReference>
<keyword evidence="18" id="KW-1133">Transmembrane helix</keyword>
<feature type="transmembrane region" description="Helical" evidence="18">
    <location>
        <begin position="700"/>
        <end position="722"/>
    </location>
</feature>
<dbReference type="InterPro" id="IPR029056">
    <property type="entry name" value="Ribokinase-like"/>
</dbReference>
<dbReference type="Proteomes" id="UP000769157">
    <property type="component" value="Unassembled WGS sequence"/>
</dbReference>
<dbReference type="CDD" id="cd01168">
    <property type="entry name" value="adenosine_kinase"/>
    <property type="match status" value="1"/>
</dbReference>
<comment type="pathway">
    <text evidence="2">Purine metabolism; AMP biosynthesis via salvage pathway; AMP from adenosine: step 1/1.</text>
</comment>
<feature type="transmembrane region" description="Helical" evidence="18">
    <location>
        <begin position="1521"/>
        <end position="1538"/>
    </location>
</feature>
<dbReference type="SMART" id="SM00744">
    <property type="entry name" value="RINGv"/>
    <property type="match status" value="1"/>
</dbReference>
<feature type="transmembrane region" description="Helical" evidence="18">
    <location>
        <begin position="1469"/>
        <end position="1501"/>
    </location>
</feature>
<dbReference type="FunFam" id="3.30.160.60:FF:000110">
    <property type="entry name" value="Zinc finger protein-like"/>
    <property type="match status" value="1"/>
</dbReference>
<feature type="region of interest" description="Disordered" evidence="17">
    <location>
        <begin position="833"/>
        <end position="856"/>
    </location>
</feature>
<dbReference type="PROSITE" id="PS00584">
    <property type="entry name" value="PFKB_KINASES_2"/>
    <property type="match status" value="1"/>
</dbReference>
<keyword evidence="5" id="KW-0808">Transferase</keyword>
<dbReference type="SMART" id="SM00355">
    <property type="entry name" value="ZnF_C2H2"/>
    <property type="match status" value="2"/>
</dbReference>
<keyword evidence="6" id="KW-0479">Metal-binding</keyword>
<dbReference type="Pfam" id="PF12906">
    <property type="entry name" value="RINGv"/>
    <property type="match status" value="1"/>
</dbReference>
<keyword evidence="8" id="KW-0677">Repeat</keyword>
<evidence type="ECO:0000256" key="8">
    <source>
        <dbReference type="ARBA" id="ARBA00022737"/>
    </source>
</evidence>
<reference evidence="21" key="2">
    <citation type="submission" date="2021-01" db="EMBL/GenBank/DDBJ databases">
        <authorList>
            <person name="Schikora-Tamarit M.A."/>
        </authorList>
    </citation>
    <scope>NUCLEOTIDE SEQUENCE</scope>
    <source>
        <strain evidence="21">CBS6075</strain>
    </source>
</reference>
<accession>A0A9P8T329</accession>
<evidence type="ECO:0000256" key="3">
    <source>
        <dbReference type="ARBA" id="ARBA00010688"/>
    </source>
</evidence>
<keyword evidence="10 15" id="KW-0863">Zinc-finger</keyword>
<keyword evidence="18" id="KW-0472">Membrane</keyword>
<feature type="coiled-coil region" evidence="16">
    <location>
        <begin position="858"/>
        <end position="885"/>
    </location>
</feature>
<dbReference type="PANTHER" id="PTHR45769:SF3">
    <property type="entry name" value="ADENOSINE KINASE"/>
    <property type="match status" value="1"/>
</dbReference>
<protein>
    <recommendedName>
        <fullName evidence="4">adenosine kinase</fullName>
        <ecNumber evidence="4">2.7.1.20</ecNumber>
    </recommendedName>
</protein>
<feature type="compositionally biased region" description="Acidic residues" evidence="17">
    <location>
        <begin position="845"/>
        <end position="856"/>
    </location>
</feature>
<evidence type="ECO:0000256" key="10">
    <source>
        <dbReference type="ARBA" id="ARBA00022771"/>
    </source>
</evidence>
<dbReference type="CDD" id="cd16702">
    <property type="entry name" value="RING_CH-C4HC3_MARCH6"/>
    <property type="match status" value="1"/>
</dbReference>
<dbReference type="PROSITE" id="PS00028">
    <property type="entry name" value="ZINC_FINGER_C2H2_1"/>
    <property type="match status" value="2"/>
</dbReference>
<evidence type="ECO:0000256" key="4">
    <source>
        <dbReference type="ARBA" id="ARBA00012119"/>
    </source>
</evidence>
<feature type="transmembrane region" description="Helical" evidence="18">
    <location>
        <begin position="778"/>
        <end position="796"/>
    </location>
</feature>
<dbReference type="GO" id="GO:0005634">
    <property type="term" value="C:nucleus"/>
    <property type="evidence" value="ECO:0007669"/>
    <property type="project" value="TreeGrafter"/>
</dbReference>
<comment type="similarity">
    <text evidence="3">Belongs to the carbohydrate kinase PfkB family.</text>
</comment>
<evidence type="ECO:0000259" key="19">
    <source>
        <dbReference type="PROSITE" id="PS50157"/>
    </source>
</evidence>
<dbReference type="InterPro" id="IPR011016">
    <property type="entry name" value="Znf_RING-CH"/>
</dbReference>
<dbReference type="GO" id="GO:0006166">
    <property type="term" value="P:purine ribonucleoside salvage"/>
    <property type="evidence" value="ECO:0007669"/>
    <property type="project" value="UniProtKB-KW"/>
</dbReference>
<evidence type="ECO:0000256" key="16">
    <source>
        <dbReference type="SAM" id="Coils"/>
    </source>
</evidence>
<dbReference type="OrthoDB" id="1108038at2759"/>
<evidence type="ECO:0000313" key="22">
    <source>
        <dbReference type="Proteomes" id="UP000769157"/>
    </source>
</evidence>
<proteinExistence type="inferred from homology"/>
<dbReference type="GO" id="GO:0005524">
    <property type="term" value="F:ATP binding"/>
    <property type="evidence" value="ECO:0007669"/>
    <property type="project" value="UniProtKB-KW"/>
</dbReference>
<feature type="transmembrane region" description="Helical" evidence="18">
    <location>
        <begin position="1005"/>
        <end position="1026"/>
    </location>
</feature>
<dbReference type="InterPro" id="IPR013083">
    <property type="entry name" value="Znf_RING/FYVE/PHD"/>
</dbReference>
<dbReference type="PANTHER" id="PTHR45769">
    <property type="entry name" value="ADENOSINE KINASE"/>
    <property type="match status" value="1"/>
</dbReference>
<dbReference type="InterPro" id="IPR002173">
    <property type="entry name" value="Carboh/pur_kinase_PfkB_CS"/>
</dbReference>
<comment type="caution">
    <text evidence="21">The sequence shown here is derived from an EMBL/GenBank/DDBJ whole genome shotgun (WGS) entry which is preliminary data.</text>
</comment>
<dbReference type="Gene3D" id="3.30.40.10">
    <property type="entry name" value="Zinc/RING finger domain, C3HC4 (zinc finger)"/>
    <property type="match status" value="1"/>
</dbReference>
<dbReference type="GO" id="GO:0006144">
    <property type="term" value="P:purine nucleobase metabolic process"/>
    <property type="evidence" value="ECO:0007669"/>
    <property type="project" value="TreeGrafter"/>
</dbReference>
<feature type="active site" description="Proton acceptor" evidence="14">
    <location>
        <position position="297"/>
    </location>
</feature>
<dbReference type="SUPFAM" id="SSF53613">
    <property type="entry name" value="Ribokinase-like"/>
    <property type="match status" value="1"/>
</dbReference>
<dbReference type="Pfam" id="PF00294">
    <property type="entry name" value="PfkB"/>
    <property type="match status" value="1"/>
</dbReference>
<dbReference type="Gene3D" id="3.30.160.60">
    <property type="entry name" value="Classic Zinc Finger"/>
    <property type="match status" value="2"/>
</dbReference>
<evidence type="ECO:0000256" key="12">
    <source>
        <dbReference type="ARBA" id="ARBA00022833"/>
    </source>
</evidence>
<dbReference type="Gene3D" id="3.30.1110.10">
    <property type="match status" value="1"/>
</dbReference>
<evidence type="ECO:0000256" key="18">
    <source>
        <dbReference type="SAM" id="Phobius"/>
    </source>
</evidence>
<keyword evidence="22" id="KW-1185">Reference proteome</keyword>
<feature type="transmembrane region" description="Helical" evidence="18">
    <location>
        <begin position="1161"/>
        <end position="1181"/>
    </location>
</feature>
<feature type="transmembrane region" description="Helical" evidence="18">
    <location>
        <begin position="1065"/>
        <end position="1084"/>
    </location>
</feature>
<comment type="cofactor">
    <cofactor evidence="1">
        <name>Mg(2+)</name>
        <dbReference type="ChEBI" id="CHEBI:18420"/>
    </cofactor>
</comment>
<evidence type="ECO:0000256" key="6">
    <source>
        <dbReference type="ARBA" id="ARBA00022723"/>
    </source>
</evidence>
<evidence type="ECO:0000256" key="11">
    <source>
        <dbReference type="ARBA" id="ARBA00022777"/>
    </source>
</evidence>
<dbReference type="FunFam" id="3.30.40.10:FF:000287">
    <property type="entry name" value="RING finger membrane protein"/>
    <property type="match status" value="1"/>
</dbReference>
<dbReference type="PROSITE" id="PS51292">
    <property type="entry name" value="ZF_RING_CH"/>
    <property type="match status" value="1"/>
</dbReference>
<evidence type="ECO:0000256" key="1">
    <source>
        <dbReference type="ARBA" id="ARBA00001946"/>
    </source>
</evidence>
<evidence type="ECO:0000313" key="21">
    <source>
        <dbReference type="EMBL" id="KAH3663575.1"/>
    </source>
</evidence>
<evidence type="ECO:0000256" key="14">
    <source>
        <dbReference type="PIRSR" id="PIRSR601805-1"/>
    </source>
</evidence>
<evidence type="ECO:0000256" key="7">
    <source>
        <dbReference type="ARBA" id="ARBA00022726"/>
    </source>
</evidence>
<dbReference type="GO" id="GO:0004001">
    <property type="term" value="F:adenosine kinase activity"/>
    <property type="evidence" value="ECO:0007669"/>
    <property type="project" value="UniProtKB-EC"/>
</dbReference>
<dbReference type="EC" id="2.7.1.20" evidence="4"/>
<feature type="transmembrane region" description="Helical" evidence="18">
    <location>
        <begin position="1096"/>
        <end position="1119"/>
    </location>
</feature>
<keyword evidence="9" id="KW-0547">Nucleotide-binding</keyword>
<feature type="transmembrane region" description="Helical" evidence="18">
    <location>
        <begin position="1558"/>
        <end position="1576"/>
    </location>
</feature>
<dbReference type="GO" id="GO:0005829">
    <property type="term" value="C:cytosol"/>
    <property type="evidence" value="ECO:0007669"/>
    <property type="project" value="TreeGrafter"/>
</dbReference>
<feature type="domain" description="RING-CH-type" evidence="20">
    <location>
        <begin position="612"/>
        <end position="673"/>
    </location>
</feature>
<feature type="transmembrane region" description="Helical" evidence="18">
    <location>
        <begin position="1038"/>
        <end position="1058"/>
    </location>
</feature>
<feature type="domain" description="C2H2-type" evidence="19">
    <location>
        <begin position="467"/>
        <end position="494"/>
    </location>
</feature>
<dbReference type="Gene3D" id="3.40.1190.20">
    <property type="match status" value="1"/>
</dbReference>
<dbReference type="InterPro" id="IPR001805">
    <property type="entry name" value="Adenokinase"/>
</dbReference>
<evidence type="ECO:0000256" key="5">
    <source>
        <dbReference type="ARBA" id="ARBA00022679"/>
    </source>
</evidence>
<dbReference type="GeneID" id="70236940"/>
<dbReference type="RefSeq" id="XP_046059911.1">
    <property type="nucleotide sequence ID" value="XM_046206111.1"/>
</dbReference>
<dbReference type="InterPro" id="IPR036236">
    <property type="entry name" value="Znf_C2H2_sf"/>
</dbReference>
<dbReference type="SUPFAM" id="SSF57850">
    <property type="entry name" value="RING/U-box"/>
    <property type="match status" value="1"/>
</dbReference>
<evidence type="ECO:0000256" key="9">
    <source>
        <dbReference type="ARBA" id="ARBA00022741"/>
    </source>
</evidence>
<evidence type="ECO:0000256" key="13">
    <source>
        <dbReference type="ARBA" id="ARBA00022840"/>
    </source>
</evidence>
<gene>
    <name evidence="21" type="ORF">OGAPHI_004976</name>
</gene>
<evidence type="ECO:0000256" key="2">
    <source>
        <dbReference type="ARBA" id="ARBA00004801"/>
    </source>
</evidence>
<keyword evidence="13" id="KW-0067">ATP-binding</keyword>
<feature type="domain" description="C2H2-type" evidence="19">
    <location>
        <begin position="495"/>
        <end position="522"/>
    </location>
</feature>
<keyword evidence="16" id="KW-0175">Coiled coil</keyword>
<organism evidence="21 22">
    <name type="scientific">Ogataea philodendri</name>
    <dbReference type="NCBI Taxonomy" id="1378263"/>
    <lineage>
        <taxon>Eukaryota</taxon>
        <taxon>Fungi</taxon>
        <taxon>Dikarya</taxon>
        <taxon>Ascomycota</taxon>
        <taxon>Saccharomycotina</taxon>
        <taxon>Pichiomycetes</taxon>
        <taxon>Pichiales</taxon>
        <taxon>Pichiaceae</taxon>
        <taxon>Ogataea</taxon>
    </lineage>
</organism>
<feature type="compositionally biased region" description="Basic and acidic residues" evidence="17">
    <location>
        <begin position="833"/>
        <end position="844"/>
    </location>
</feature>
<dbReference type="FunFam" id="3.40.1190.20:FF:000014">
    <property type="entry name" value="ADO1p Adenosine kinase"/>
    <property type="match status" value="1"/>
</dbReference>
<keyword evidence="7" id="KW-0660">Purine salvage</keyword>
<sequence length="1656" mass="186873">MSFDLVCLGNPLLDLQVNVEKSYLDKYDLKEDDAILIEDKHLPIFDEVLARPDVRLIAGGAAQNTARGAQYLLPANSVLYFGSVGKDKYAERLLEANKSVGLTTAYMVQDSIATGKCAALINGPHRSLVTDLAAANHFKPSHLEKPENWEHVKNAKFFYIGGFHLTVSPEAIELLGKHAAEEDKPLLLNFSAPFIPQFFKEPLLKVLPYVDYVICNESEAAAYAEANGLDSKDLVAVAKQIADSAKANTKRARTVVFTQGTDPTLVVEQNNGTYAVKEYPVHPLEASKVTDTNGAGDAFAAGFVAGLVQNKDLATSVDIGHWLARLSIQEIGPSYPFPKQSYHFVPPPQQLPSDASSVSFQTQPNKYQPITNVSLYQIQQPVFNGYPYQYENPDFGFPEFSDYSRGYQSLYLRSPSFSLPSKLPKSEEFIPQVPSRLTSMGASQLYIPPFEETLGAKPIKKQDTPAFVCRTCGKVFPKPYNLKSHQKTHSDEKPFPCQYCSKPFARSHDRRRHERLHENDKKLKCGGLLSDGKTAWGCNRKFARPDALRRHFRTETGIMCIRPLMVDFRSSKQTRRAQDSTRMETEYVINEIAREAATEVLRNKNSVIFIRFFFMEEQTCRICRCEGTDEDPLFHPCKCRGSIKYIHQDCLMSWLQHSRKTTCDICHTKYAFRTVYDSNAPERPPIWLILQTIQTELKTVLYHAQIAVIGLVMVVLQIPVFASITARIYTWLLGCPVPHENVFLAALYGAEAPDPNGWLTFKNLETLEFASHLKGIKILLLGVILIAASVAVHEWVSKDEGFTKIIEHNIGPEFTAQKLLQMLQQPRNQLPRRPELRVPRRVDPLQEDEEDDDELDAAQRARIDLDRALVERQQQELQLRRIRQLQDEQRGRQGGGGGGENVLLEFVLTPMFLIKVAGFFDLMVLSVLGVFYFVPSLLGMIAITALHSTIVLLHHLSIYLYHLSGLKIPLHYTLPSLDLSVFHGIFSIYSNIVNWTPQADFAERTIVAAAGYAAVGLAIAAVMYRLESGCSPVNPLSRGYRAVYILLLEVVCTIKVMVIFCIELLVLPVMCGYLLSVMLCPLFLKQDFADSLLNNYSFPMILGHAAFGTGFLYMFASFVSMIRSQVLRKGVLFFIRSPDDPNVRPIHDALMRPFGLQMSRIALSALVYCIYIAIEIGLVVYGGLYLFPLDIFPLASEYTSLLPFIVPLLRMLLVHPTIVRMFSSYWHTAFKYSCSLLRLSSFILGSDVPSERGSIVYRSVLHRFTTQKPDYSQPVPRSETRGFFEQHPEISCCFVPDGTFVRAPDDDNVSHSFIKKLFVPVTKNDIPLVPVKDDDDSEAKRNPYGDEELVSITSYTIVYRPPRFTLRVYAFLGCLWLFSLALTAFVFSGTLMFAKLVFYVTSNYRLFHVILPRSSRLDVTELFLGHAVFHLVIRGLDIAWKHHSADQQSIVASTVAAAKWAKDFCMANVFPFLLTAVTISIAILSWFSVTVLPILASVAIFENLKKFDIEVPYRLRLHNLITAYSFLLGVSTIVYSYLTYNGNFRSAWKTYLIRNPGYVTLFVVQAVLVGLISVASNDPVSLIETWNLLVEAHRDESKSLKGLHTALSIFFTWLPWSLTISYTISRAVWRWLITAVKNQHYGKKVYLTNNEDEDGN</sequence>
<dbReference type="GO" id="GO:0008270">
    <property type="term" value="F:zinc ion binding"/>
    <property type="evidence" value="ECO:0007669"/>
    <property type="project" value="UniProtKB-KW"/>
</dbReference>
<keyword evidence="18" id="KW-0812">Transmembrane</keyword>
<evidence type="ECO:0000256" key="15">
    <source>
        <dbReference type="PROSITE-ProRule" id="PRU00042"/>
    </source>
</evidence>
<reference evidence="21" key="1">
    <citation type="journal article" date="2021" name="Open Biol.">
        <title>Shared evolutionary footprints suggest mitochondrial oxidative damage underlies multiple complex I losses in fungi.</title>
        <authorList>
            <person name="Schikora-Tamarit M.A."/>
            <person name="Marcet-Houben M."/>
            <person name="Nosek J."/>
            <person name="Gabaldon T."/>
        </authorList>
    </citation>
    <scope>NUCLEOTIDE SEQUENCE</scope>
    <source>
        <strain evidence="21">CBS6075</strain>
    </source>
</reference>
<keyword evidence="12" id="KW-0862">Zinc</keyword>
<dbReference type="Pfam" id="PF00096">
    <property type="entry name" value="zf-C2H2"/>
    <property type="match status" value="1"/>
</dbReference>
<evidence type="ECO:0000259" key="20">
    <source>
        <dbReference type="PROSITE" id="PS51292"/>
    </source>
</evidence>
<dbReference type="PRINTS" id="PR00989">
    <property type="entry name" value="ADENOKINASE"/>
</dbReference>
<dbReference type="SUPFAM" id="SSF57667">
    <property type="entry name" value="beta-beta-alpha zinc fingers"/>
    <property type="match status" value="1"/>
</dbReference>
<keyword evidence="11" id="KW-0418">Kinase</keyword>